<evidence type="ECO:0000313" key="2">
    <source>
        <dbReference type="EMBL" id="KAA8906926.1"/>
    </source>
</evidence>
<evidence type="ECO:0000256" key="1">
    <source>
        <dbReference type="SAM" id="MobiDB-lite"/>
    </source>
</evidence>
<evidence type="ECO:0000313" key="3">
    <source>
        <dbReference type="EMBL" id="KAA8906937.1"/>
    </source>
</evidence>
<accession>A0A5J5EY30</accession>
<dbReference type="InParanoid" id="A0A5J5EY30"/>
<gene>
    <name evidence="3" type="ORF">FN846DRAFT_889958</name>
    <name evidence="2" type="ORF">FN846DRAFT_906719</name>
</gene>
<reference evidence="3 4" key="1">
    <citation type="submission" date="2019-09" db="EMBL/GenBank/DDBJ databases">
        <title>Draft genome of the ectomycorrhizal ascomycete Sphaerosporella brunnea.</title>
        <authorList>
            <consortium name="DOE Joint Genome Institute"/>
            <person name="Benucci G.M."/>
            <person name="Marozzi G."/>
            <person name="Antonielli L."/>
            <person name="Sanchez S."/>
            <person name="Marco P."/>
            <person name="Wang X."/>
            <person name="Falini L.B."/>
            <person name="Barry K."/>
            <person name="Haridas S."/>
            <person name="Lipzen A."/>
            <person name="Labutti K."/>
            <person name="Grigoriev I.V."/>
            <person name="Murat C."/>
            <person name="Martin F."/>
            <person name="Albertini E."/>
            <person name="Donnini D."/>
            <person name="Bonito G."/>
        </authorList>
    </citation>
    <scope>NUCLEOTIDE SEQUENCE [LARGE SCALE GENOMIC DNA]</scope>
    <source>
        <strain evidence="3 4">Sb_GMNB300</strain>
    </source>
</reference>
<feature type="region of interest" description="Disordered" evidence="1">
    <location>
        <begin position="138"/>
        <end position="166"/>
    </location>
</feature>
<dbReference type="EMBL" id="VXIS01000082">
    <property type="protein sequence ID" value="KAA8906926.1"/>
    <property type="molecule type" value="Genomic_DNA"/>
</dbReference>
<protein>
    <submittedName>
        <fullName evidence="3">Uncharacterized protein</fullName>
    </submittedName>
</protein>
<proteinExistence type="predicted"/>
<comment type="caution">
    <text evidence="3">The sequence shown here is derived from an EMBL/GenBank/DDBJ whole genome shotgun (WGS) entry which is preliminary data.</text>
</comment>
<evidence type="ECO:0000313" key="4">
    <source>
        <dbReference type="Proteomes" id="UP000326924"/>
    </source>
</evidence>
<dbReference type="AlphaFoldDB" id="A0A5J5EY30"/>
<organism evidence="3 4">
    <name type="scientific">Sphaerosporella brunnea</name>
    <dbReference type="NCBI Taxonomy" id="1250544"/>
    <lineage>
        <taxon>Eukaryota</taxon>
        <taxon>Fungi</taxon>
        <taxon>Dikarya</taxon>
        <taxon>Ascomycota</taxon>
        <taxon>Pezizomycotina</taxon>
        <taxon>Pezizomycetes</taxon>
        <taxon>Pezizales</taxon>
        <taxon>Pyronemataceae</taxon>
        <taxon>Sphaerosporella</taxon>
    </lineage>
</organism>
<keyword evidence="4" id="KW-1185">Reference proteome</keyword>
<name>A0A5J5EY30_9PEZI</name>
<sequence length="242" mass="27549">MPPEIKTGPKRIAVAERVASGRMPTLAHRVPDRSFATSNKRRKTYTDKQKIQILHLKRTAWVPDPENDEKARRTPSWEEIEQWTGIPGDTAMKWPAQEAIILEGREMGRQKIVVGDRHQPGPQAEQDDEEIDAVDDHHPDLEYVGPDEIPQQQPRPQPAAGPLRRNRRENPLWDVPARAHVYGQLVVSPTGRRAAGKTNYRTQSYLPPDDPLWDIPATQHTTGQRGTPHGSAAFWWSKKAWE</sequence>
<dbReference type="Proteomes" id="UP000326924">
    <property type="component" value="Unassembled WGS sequence"/>
</dbReference>
<dbReference type="EMBL" id="VXIS01000082">
    <property type="protein sequence ID" value="KAA8906937.1"/>
    <property type="molecule type" value="Genomic_DNA"/>
</dbReference>